<dbReference type="EMBL" id="JAEHOC010000021">
    <property type="protein sequence ID" value="KAG2432528.1"/>
    <property type="molecule type" value="Genomic_DNA"/>
</dbReference>
<gene>
    <name evidence="2" type="ORF">HXX76_008873</name>
</gene>
<dbReference type="Proteomes" id="UP000650467">
    <property type="component" value="Unassembled WGS sequence"/>
</dbReference>
<reference evidence="2" key="1">
    <citation type="journal article" date="2020" name="bioRxiv">
        <title>Comparative genomics of Chlamydomonas.</title>
        <authorList>
            <person name="Craig R.J."/>
            <person name="Hasan A.R."/>
            <person name="Ness R.W."/>
            <person name="Keightley P.D."/>
        </authorList>
    </citation>
    <scope>NUCLEOTIDE SEQUENCE</scope>
    <source>
        <strain evidence="2">SAG 7.73</strain>
    </source>
</reference>
<keyword evidence="1" id="KW-0732">Signal</keyword>
<feature type="signal peptide" evidence="1">
    <location>
        <begin position="1"/>
        <end position="25"/>
    </location>
</feature>
<comment type="caution">
    <text evidence="2">The sequence shown here is derived from an EMBL/GenBank/DDBJ whole genome shotgun (WGS) entry which is preliminary data.</text>
</comment>
<protein>
    <submittedName>
        <fullName evidence="2">Uncharacterized protein</fullName>
    </submittedName>
</protein>
<organism evidence="2 3">
    <name type="scientific">Chlamydomonas incerta</name>
    <dbReference type="NCBI Taxonomy" id="51695"/>
    <lineage>
        <taxon>Eukaryota</taxon>
        <taxon>Viridiplantae</taxon>
        <taxon>Chlorophyta</taxon>
        <taxon>core chlorophytes</taxon>
        <taxon>Chlorophyceae</taxon>
        <taxon>CS clade</taxon>
        <taxon>Chlamydomonadales</taxon>
        <taxon>Chlamydomonadaceae</taxon>
        <taxon>Chlamydomonas</taxon>
    </lineage>
</organism>
<dbReference type="AlphaFoldDB" id="A0A835SYS8"/>
<sequence length="367" mass="38428">MVWKAKAAAVVAFLAILLLATAVEARRTSHAAAGRRRHLHQRHRQLLQGLPDRGSAPPLSVLCAAPSSCPDAAALTAAGIPNAACGNCTAFGPCFAESRQDQFLGAGTASSFLSLTSCTYAQTDGSVTDPVLSFLTFPRYPTLAGSPQTYPYLHLYFAANDTRAGDSVAVACYVDASLAVVDKYVVAQRVATATDNYKCLGCNPLSVLCAAPSSCPGAAALAAAGIPNAACGNCTAFGPCFAESRQDQFLGAGTASSFLSLTSCTYAQTDGSVTDPVLSFLTFPRYPTLTVGSPQPYPYLHLYFAANNTRAGDSVAVACYVDASLAVVDKYVVAQRVATATDNYKCLGCKWFWSYEVRVPASPRSCP</sequence>
<proteinExistence type="predicted"/>
<accession>A0A835SYS8</accession>
<dbReference type="OrthoDB" id="10453294at2759"/>
<keyword evidence="3" id="KW-1185">Reference proteome</keyword>
<evidence type="ECO:0000256" key="1">
    <source>
        <dbReference type="SAM" id="SignalP"/>
    </source>
</evidence>
<evidence type="ECO:0000313" key="3">
    <source>
        <dbReference type="Proteomes" id="UP000650467"/>
    </source>
</evidence>
<feature type="chain" id="PRO_5032531970" evidence="1">
    <location>
        <begin position="26"/>
        <end position="367"/>
    </location>
</feature>
<name>A0A835SYS8_CHLIN</name>
<evidence type="ECO:0000313" key="2">
    <source>
        <dbReference type="EMBL" id="KAG2432528.1"/>
    </source>
</evidence>